<keyword evidence="1" id="KW-1133">Transmembrane helix</keyword>
<reference evidence="3 4" key="1">
    <citation type="journal article" date="2014" name="BMC Genomics">
        <title>Genome based analysis of type-I polyketide synthase and nonribosomal peptide synthetase gene clusters in seven strains of five representative Nocardia species.</title>
        <authorList>
            <person name="Komaki H."/>
            <person name="Ichikawa N."/>
            <person name="Hosoyama A."/>
            <person name="Takahashi-Nakaguchi A."/>
            <person name="Matsuzawa T."/>
            <person name="Suzuki K."/>
            <person name="Fujita N."/>
            <person name="Gonoi T."/>
        </authorList>
    </citation>
    <scope>NUCLEOTIDE SEQUENCE [LARGE SCALE GENOMIC DNA]</scope>
    <source>
        <strain evidence="3 4">NBRC 15531</strain>
    </source>
</reference>
<keyword evidence="4" id="KW-1185">Reference proteome</keyword>
<dbReference type="EMBL" id="BAFO02000031">
    <property type="protein sequence ID" value="GAD85315.1"/>
    <property type="molecule type" value="Genomic_DNA"/>
</dbReference>
<feature type="transmembrane region" description="Helical" evidence="1">
    <location>
        <begin position="133"/>
        <end position="163"/>
    </location>
</feature>
<dbReference type="Pfam" id="PF26059">
    <property type="entry name" value="DUF8020"/>
    <property type="match status" value="1"/>
</dbReference>
<gene>
    <name evidence="3" type="ORF">NCAST_31_00080</name>
</gene>
<dbReference type="InterPro" id="IPR058333">
    <property type="entry name" value="DUF8020"/>
</dbReference>
<dbReference type="Proteomes" id="UP000017048">
    <property type="component" value="Unassembled WGS sequence"/>
</dbReference>
<dbReference type="STRING" id="1824.SAMN05444423_101680"/>
<proteinExistence type="predicted"/>
<keyword evidence="1" id="KW-0472">Membrane</keyword>
<name>U5ED98_NOCAS</name>
<evidence type="ECO:0000259" key="2">
    <source>
        <dbReference type="Pfam" id="PF26059"/>
    </source>
</evidence>
<feature type="domain" description="DUF8020" evidence="2">
    <location>
        <begin position="13"/>
        <end position="93"/>
    </location>
</feature>
<organism evidence="3 4">
    <name type="scientific">Nocardia asteroides NBRC 15531</name>
    <dbReference type="NCBI Taxonomy" id="1110697"/>
    <lineage>
        <taxon>Bacteria</taxon>
        <taxon>Bacillati</taxon>
        <taxon>Actinomycetota</taxon>
        <taxon>Actinomycetes</taxon>
        <taxon>Mycobacteriales</taxon>
        <taxon>Nocardiaceae</taxon>
        <taxon>Nocardia</taxon>
    </lineage>
</organism>
<comment type="caution">
    <text evidence="3">The sequence shown here is derived from an EMBL/GenBank/DDBJ whole genome shotgun (WGS) entry which is preliminary data.</text>
</comment>
<dbReference type="AlphaFoldDB" id="U5ED98"/>
<dbReference type="RefSeq" id="WP_022566655.1">
    <property type="nucleotide sequence ID" value="NZ_BAFO02000031.1"/>
</dbReference>
<evidence type="ECO:0000313" key="4">
    <source>
        <dbReference type="Proteomes" id="UP000017048"/>
    </source>
</evidence>
<dbReference type="GeneID" id="91514038"/>
<protein>
    <recommendedName>
        <fullName evidence="2">DUF8020 domain-containing protein</fullName>
    </recommendedName>
</protein>
<evidence type="ECO:0000313" key="3">
    <source>
        <dbReference type="EMBL" id="GAD85315.1"/>
    </source>
</evidence>
<accession>U5ED98</accession>
<keyword evidence="1" id="KW-0812">Transmembrane</keyword>
<sequence>MGTSHAEEAPQDIKYSVKLVDKTVVATLQNGTFSLVEQDGETPEAPKTKVAEIKDSRGAVVISLPIDYTIGGTDIPIKSEVDKNASTLSLTPEKPAGVEISRDQLAPSPVLKAAPIASVQENQRAINDFSGKFSIGTAIGTFVGTAIGALVGCVIGGIIIPAIGCIPGFGTGAAVGGILGMVAIGGPTMAVAGFELLQVIQAPDGTTAWADKPQAAAAAPAK</sequence>
<dbReference type="eggNOG" id="ENOG5032AP1">
    <property type="taxonomic scope" value="Bacteria"/>
</dbReference>
<feature type="transmembrane region" description="Helical" evidence="1">
    <location>
        <begin position="169"/>
        <end position="192"/>
    </location>
</feature>
<evidence type="ECO:0000256" key="1">
    <source>
        <dbReference type="SAM" id="Phobius"/>
    </source>
</evidence>